<dbReference type="KEGG" id="tye:THEYE_A1891"/>
<dbReference type="SUPFAM" id="SSF48452">
    <property type="entry name" value="TPR-like"/>
    <property type="match status" value="1"/>
</dbReference>
<dbReference type="Gene3D" id="2.60.120.1440">
    <property type="match status" value="1"/>
</dbReference>
<organism evidence="2 3">
    <name type="scientific">Thermodesulfovibrio yellowstonii (strain ATCC 51303 / DSM 11347 / YP87)</name>
    <dbReference type="NCBI Taxonomy" id="289376"/>
    <lineage>
        <taxon>Bacteria</taxon>
        <taxon>Pseudomonadati</taxon>
        <taxon>Nitrospirota</taxon>
        <taxon>Thermodesulfovibrionia</taxon>
        <taxon>Thermodesulfovibrionales</taxon>
        <taxon>Thermodesulfovibrionaceae</taxon>
        <taxon>Thermodesulfovibrio</taxon>
    </lineage>
</organism>
<feature type="domain" description="FecR protein" evidence="1">
    <location>
        <begin position="59"/>
        <end position="144"/>
    </location>
</feature>
<dbReference type="PANTHER" id="PTHR38731">
    <property type="entry name" value="LIPL45-RELATED LIPOPROTEIN-RELATED"/>
    <property type="match status" value="1"/>
</dbReference>
<dbReference type="InParanoid" id="B5YHU5"/>
<dbReference type="eggNOG" id="COG4254">
    <property type="taxonomic scope" value="Bacteria"/>
</dbReference>
<dbReference type="InterPro" id="IPR011990">
    <property type="entry name" value="TPR-like_helical_dom_sf"/>
</dbReference>
<dbReference type="Proteomes" id="UP000000718">
    <property type="component" value="Chromosome"/>
</dbReference>
<evidence type="ECO:0000313" key="3">
    <source>
        <dbReference type="Proteomes" id="UP000000718"/>
    </source>
</evidence>
<reference evidence="2 3" key="2">
    <citation type="journal article" date="2015" name="Genome Announc.">
        <title>Genome Sequence of the Sulfate-Reducing Thermophilic Bacterium Thermodesulfovibrio yellowstonii Strain DSM 11347T (Phylum Nitrospirae).</title>
        <authorList>
            <person name="Bhatnagar S."/>
            <person name="Badger J.H."/>
            <person name="Madupu R."/>
            <person name="Khouri H.M."/>
            <person name="O'Connor E.M."/>
            <person name="Robb F.T."/>
            <person name="Ward N.L."/>
            <person name="Eisen J.A."/>
        </authorList>
    </citation>
    <scope>NUCLEOTIDE SEQUENCE [LARGE SCALE GENOMIC DNA]</scope>
    <source>
        <strain evidence="3">ATCC 51303 / DSM 11347 / YP87</strain>
    </source>
</reference>
<dbReference type="InterPro" id="IPR006860">
    <property type="entry name" value="FecR"/>
</dbReference>
<dbReference type="EMBL" id="CP001147">
    <property type="protein sequence ID" value="ACI22162.1"/>
    <property type="molecule type" value="Genomic_DNA"/>
</dbReference>
<dbReference type="STRING" id="289376.THEYE_A1891"/>
<accession>B5YHU5</accession>
<dbReference type="Pfam" id="PF04773">
    <property type="entry name" value="FecR"/>
    <property type="match status" value="1"/>
</dbReference>
<dbReference type="eggNOG" id="COG1729">
    <property type="taxonomic scope" value="Bacteria"/>
</dbReference>
<evidence type="ECO:0000259" key="1">
    <source>
        <dbReference type="Pfam" id="PF04773"/>
    </source>
</evidence>
<name>B5YHU5_THEYD</name>
<dbReference type="PATRIC" id="fig|289376.4.peg.1847"/>
<proteinExistence type="predicted"/>
<evidence type="ECO:0000313" key="2">
    <source>
        <dbReference type="EMBL" id="ACI22162.1"/>
    </source>
</evidence>
<protein>
    <recommendedName>
        <fullName evidence="1">FecR protein domain-containing protein</fullName>
    </recommendedName>
</protein>
<dbReference type="HOGENOM" id="CLU_828256_0_0_0"/>
<dbReference type="RefSeq" id="WP_012546851.1">
    <property type="nucleotide sequence ID" value="NC_011296.1"/>
</dbReference>
<keyword evidence="3" id="KW-1185">Reference proteome</keyword>
<dbReference type="OrthoDB" id="5448452at2"/>
<dbReference type="EnsemblBacteria" id="ACI22162">
    <property type="protein sequence ID" value="ACI22162"/>
    <property type="gene ID" value="THEYE_A1891"/>
</dbReference>
<dbReference type="PANTHER" id="PTHR38731:SF1">
    <property type="entry name" value="FECR PROTEIN DOMAIN-CONTAINING PROTEIN"/>
    <property type="match status" value="1"/>
</dbReference>
<dbReference type="AlphaFoldDB" id="B5YHU5"/>
<sequence length="349" mass="39314">MKIVILISLFILYLYLSSLAYGAIGEIEKIDGTVLYREQAGIPYKKAKAGLTINTGYWIKTEPKSWTIIKLIDGSKFTLSDNTELEISEYLLDKGKKNGVFYVAQGKIRATVVKITGQTTNYKVKTPTAVAGIKGTEFLMLAKGQANVFFGNENTVYITGHDTPEKILIPDTMIQNTRGLTPAEPVKVEHGSLLEDAKKGLSMLTAAVPPKEWEISGALPNIIARWDINYGHYLADSGKYEEALYIFQIALDLSDKPEIRADARLERGTVYSRFLRNPEAALAEYLLILEEYPEIPQKETSLYLTGMTLYELGLKKQAKQRLYQYKKTYPEGKYITNVETIIRLLENEK</sequence>
<dbReference type="Gene3D" id="1.25.40.10">
    <property type="entry name" value="Tetratricopeptide repeat domain"/>
    <property type="match status" value="1"/>
</dbReference>
<reference evidence="3" key="1">
    <citation type="submission" date="2008-08" db="EMBL/GenBank/DDBJ databases">
        <title>The complete genome sequence of Thermodesulfovibrio yellowstonii strain ATCC 51303 / DSM 11347 / YP87.</title>
        <authorList>
            <person name="Dodson R.J."/>
            <person name="Durkin A.S."/>
            <person name="Wu M."/>
            <person name="Eisen J."/>
            <person name="Sutton G."/>
        </authorList>
    </citation>
    <scope>NUCLEOTIDE SEQUENCE [LARGE SCALE GENOMIC DNA]</scope>
    <source>
        <strain evidence="3">ATCC 51303 / DSM 11347 / YP87</strain>
    </source>
</reference>
<gene>
    <name evidence="2" type="ordered locus">THEYE_A1891</name>
</gene>